<dbReference type="GO" id="GO:0003677">
    <property type="term" value="F:DNA binding"/>
    <property type="evidence" value="ECO:0007669"/>
    <property type="project" value="UniProtKB-UniRule"/>
</dbReference>
<proteinExistence type="inferred from homology"/>
<dbReference type="STRING" id="28087.Lsai_3142"/>
<dbReference type="PROSITE" id="PS01007">
    <property type="entry name" value="TRANSPOSASE_MUTATOR"/>
    <property type="match status" value="1"/>
</dbReference>
<sequence length="229" mass="25988">MVKRLKQSNRLLALFDLETLRDRDGSFEPEIIKKRQMLLNESLDNKVLALYAIGMSYEAISEHLSEMYGLEISSAKISLITEWRNRSLESVYPIVFLDAMHFKVRVDGKVISRAFYTVLAVNSEGKKDILGLYLSEAEGARFWLGVLNDLKARGVDDLLNANIDGLKGFPDAITEVFPNTEVQLCFVHQIRNLLKYVVSKDQKAFIADLKLVYKASSKDLAELHLLEMG</sequence>
<dbReference type="PATRIC" id="fig|28087.4.peg.3371"/>
<evidence type="ECO:0000256" key="6">
    <source>
        <dbReference type="RuleBase" id="RU365089"/>
    </source>
</evidence>
<keyword evidence="4 6" id="KW-0238">DNA-binding</keyword>
<dbReference type="GO" id="GO:0004803">
    <property type="term" value="F:transposase activity"/>
    <property type="evidence" value="ECO:0007669"/>
    <property type="project" value="UniProtKB-UniRule"/>
</dbReference>
<dbReference type="EMBL" id="LNYV01000037">
    <property type="protein sequence ID" value="KTD54320.1"/>
    <property type="molecule type" value="Genomic_DNA"/>
</dbReference>
<keyword evidence="6" id="KW-0814">Transposable element</keyword>
<keyword evidence="5 6" id="KW-0233">DNA recombination</keyword>
<gene>
    <name evidence="7" type="ORF">Lsai_3142</name>
</gene>
<comment type="similarity">
    <text evidence="2 6">Belongs to the transposase mutator family.</text>
</comment>
<dbReference type="Proteomes" id="UP000054621">
    <property type="component" value="Unassembled WGS sequence"/>
</dbReference>
<protein>
    <recommendedName>
        <fullName evidence="6">Mutator family transposase</fullName>
    </recommendedName>
</protein>
<reference evidence="7 8" key="1">
    <citation type="submission" date="2015-11" db="EMBL/GenBank/DDBJ databases">
        <title>Genomic analysis of 38 Legionella species identifies large and diverse effector repertoires.</title>
        <authorList>
            <person name="Burstein D."/>
            <person name="Amaro F."/>
            <person name="Zusman T."/>
            <person name="Lifshitz Z."/>
            <person name="Cohen O."/>
            <person name="Gilbert J.A."/>
            <person name="Pupko T."/>
            <person name="Shuman H.A."/>
            <person name="Segal G."/>
        </authorList>
    </citation>
    <scope>NUCLEOTIDE SEQUENCE [LARGE SCALE GENOMIC DNA]</scope>
    <source>
        <strain evidence="7 8">Mt.St.Helens-4</strain>
    </source>
</reference>
<evidence type="ECO:0000313" key="7">
    <source>
        <dbReference type="EMBL" id="KTD54320.1"/>
    </source>
</evidence>
<name>A0A0W0YBV1_9GAMM</name>
<accession>A0A0W0YBV1</accession>
<organism evidence="7 8">
    <name type="scientific">Legionella sainthelensi</name>
    <dbReference type="NCBI Taxonomy" id="28087"/>
    <lineage>
        <taxon>Bacteria</taxon>
        <taxon>Pseudomonadati</taxon>
        <taxon>Pseudomonadota</taxon>
        <taxon>Gammaproteobacteria</taxon>
        <taxon>Legionellales</taxon>
        <taxon>Legionellaceae</taxon>
        <taxon>Legionella</taxon>
    </lineage>
</organism>
<keyword evidence="3 6" id="KW-0815">Transposition</keyword>
<evidence type="ECO:0000256" key="3">
    <source>
        <dbReference type="ARBA" id="ARBA00022578"/>
    </source>
</evidence>
<dbReference type="GO" id="GO:0006313">
    <property type="term" value="P:DNA transposition"/>
    <property type="evidence" value="ECO:0007669"/>
    <property type="project" value="UniProtKB-UniRule"/>
</dbReference>
<evidence type="ECO:0000256" key="1">
    <source>
        <dbReference type="ARBA" id="ARBA00002190"/>
    </source>
</evidence>
<dbReference type="PANTHER" id="PTHR33217">
    <property type="entry name" value="TRANSPOSASE FOR INSERTION SEQUENCE ELEMENT IS1081"/>
    <property type="match status" value="1"/>
</dbReference>
<dbReference type="NCBIfam" id="NF033543">
    <property type="entry name" value="transpos_IS256"/>
    <property type="match status" value="1"/>
</dbReference>
<evidence type="ECO:0000256" key="2">
    <source>
        <dbReference type="ARBA" id="ARBA00010961"/>
    </source>
</evidence>
<comment type="function">
    <text evidence="1 6">Required for the transposition of the insertion element.</text>
</comment>
<evidence type="ECO:0000256" key="4">
    <source>
        <dbReference type="ARBA" id="ARBA00023125"/>
    </source>
</evidence>
<dbReference type="InterPro" id="IPR001207">
    <property type="entry name" value="Transposase_mutator"/>
</dbReference>
<comment type="caution">
    <text evidence="7">The sequence shown here is derived from an EMBL/GenBank/DDBJ whole genome shotgun (WGS) entry which is preliminary data.</text>
</comment>
<dbReference type="eggNOG" id="COG3328">
    <property type="taxonomic scope" value="Bacteria"/>
</dbReference>
<evidence type="ECO:0000313" key="8">
    <source>
        <dbReference type="Proteomes" id="UP000054621"/>
    </source>
</evidence>
<dbReference type="Pfam" id="PF00872">
    <property type="entry name" value="Transposase_mut"/>
    <property type="match status" value="1"/>
</dbReference>
<dbReference type="PANTHER" id="PTHR33217:SF8">
    <property type="entry name" value="MUTATOR FAMILY TRANSPOSASE"/>
    <property type="match status" value="1"/>
</dbReference>
<evidence type="ECO:0000256" key="5">
    <source>
        <dbReference type="ARBA" id="ARBA00023172"/>
    </source>
</evidence>
<dbReference type="AlphaFoldDB" id="A0A0W0YBV1"/>